<dbReference type="AlphaFoldDB" id="A0A074YTM2"/>
<evidence type="ECO:0000313" key="3">
    <source>
        <dbReference type="Proteomes" id="UP000030641"/>
    </source>
</evidence>
<proteinExistence type="predicted"/>
<dbReference type="Proteomes" id="UP000030641">
    <property type="component" value="Unassembled WGS sequence"/>
</dbReference>
<feature type="region of interest" description="Disordered" evidence="1">
    <location>
        <begin position="1"/>
        <end position="22"/>
    </location>
</feature>
<evidence type="ECO:0000313" key="2">
    <source>
        <dbReference type="EMBL" id="KEQ90161.1"/>
    </source>
</evidence>
<dbReference type="EMBL" id="KL584803">
    <property type="protein sequence ID" value="KEQ90161.1"/>
    <property type="molecule type" value="Genomic_DNA"/>
</dbReference>
<reference evidence="2 3" key="1">
    <citation type="journal article" date="2014" name="BMC Genomics">
        <title>Genome sequencing of four Aureobasidium pullulans varieties: biotechnological potential, stress tolerance, and description of new species.</title>
        <authorList>
            <person name="Gostin Ar C."/>
            <person name="Ohm R.A."/>
            <person name="Kogej T."/>
            <person name="Sonjak S."/>
            <person name="Turk M."/>
            <person name="Zajc J."/>
            <person name="Zalar P."/>
            <person name="Grube M."/>
            <person name="Sun H."/>
            <person name="Han J."/>
            <person name="Sharma A."/>
            <person name="Chiniquy J."/>
            <person name="Ngan C.Y."/>
            <person name="Lipzen A."/>
            <person name="Barry K."/>
            <person name="Grigoriev I.V."/>
            <person name="Gunde-Cimerman N."/>
        </authorList>
    </citation>
    <scope>NUCLEOTIDE SEQUENCE [LARGE SCALE GENOMIC DNA]</scope>
    <source>
        <strain evidence="2 3">EXF-2481</strain>
    </source>
</reference>
<keyword evidence="3" id="KW-1185">Reference proteome</keyword>
<dbReference type="RefSeq" id="XP_013338646.1">
    <property type="nucleotide sequence ID" value="XM_013483192.1"/>
</dbReference>
<evidence type="ECO:0000256" key="1">
    <source>
        <dbReference type="SAM" id="MobiDB-lite"/>
    </source>
</evidence>
<organism evidence="2 3">
    <name type="scientific">Aureobasidium subglaciale (strain EXF-2481)</name>
    <name type="common">Aureobasidium pullulans var. subglaciale</name>
    <dbReference type="NCBI Taxonomy" id="1043005"/>
    <lineage>
        <taxon>Eukaryota</taxon>
        <taxon>Fungi</taxon>
        <taxon>Dikarya</taxon>
        <taxon>Ascomycota</taxon>
        <taxon>Pezizomycotina</taxon>
        <taxon>Dothideomycetes</taxon>
        <taxon>Dothideomycetidae</taxon>
        <taxon>Dothideales</taxon>
        <taxon>Saccotheciaceae</taxon>
        <taxon>Aureobasidium</taxon>
    </lineage>
</organism>
<dbReference type="HOGENOM" id="CLU_1722002_0_0_1"/>
<dbReference type="GeneID" id="25369385"/>
<gene>
    <name evidence="2" type="ORF">AUEXF2481DRAFT_608032</name>
</gene>
<name>A0A074YTM2_AURSE</name>
<accession>A0A074YTM2</accession>
<dbReference type="InParanoid" id="A0A074YTM2"/>
<protein>
    <submittedName>
        <fullName evidence="2">Uncharacterized protein</fullName>
    </submittedName>
</protein>
<sequence length="152" mass="16894">MTLEDKSYPPWEEGTCGRGTVSGSLGTSNSAFAVRARFAQDSINLMTSTAIVFGCIAQALRSRPSYRHTTSTSLVFFLNFEQSDGPYNTLPGIQRLQHQLDSHYGQCINGLYCSNIMTVVWTDSCRAQPTKSRWRSVSEPKQLDHFVTSPCS</sequence>